<accession>A0A835XMY9</accession>
<dbReference type="EMBL" id="JAEHOE010000114">
    <property type="protein sequence ID" value="KAG2486292.1"/>
    <property type="molecule type" value="Genomic_DNA"/>
</dbReference>
<feature type="compositionally biased region" description="Basic residues" evidence="1">
    <location>
        <begin position="374"/>
        <end position="389"/>
    </location>
</feature>
<comment type="caution">
    <text evidence="3">The sequence shown here is derived from an EMBL/GenBank/DDBJ whole genome shotgun (WGS) entry which is preliminary data.</text>
</comment>
<proteinExistence type="predicted"/>
<dbReference type="AlphaFoldDB" id="A0A835XMY9"/>
<feature type="chain" id="PRO_5032928889" evidence="2">
    <location>
        <begin position="26"/>
        <end position="594"/>
    </location>
</feature>
<feature type="region of interest" description="Disordered" evidence="1">
    <location>
        <begin position="448"/>
        <end position="472"/>
    </location>
</feature>
<organism evidence="3 4">
    <name type="scientific">Edaphochlamys debaryana</name>
    <dbReference type="NCBI Taxonomy" id="47281"/>
    <lineage>
        <taxon>Eukaryota</taxon>
        <taxon>Viridiplantae</taxon>
        <taxon>Chlorophyta</taxon>
        <taxon>core chlorophytes</taxon>
        <taxon>Chlorophyceae</taxon>
        <taxon>CS clade</taxon>
        <taxon>Chlamydomonadales</taxon>
        <taxon>Chlamydomonadales incertae sedis</taxon>
        <taxon>Edaphochlamys</taxon>
    </lineage>
</organism>
<evidence type="ECO:0000256" key="1">
    <source>
        <dbReference type="SAM" id="MobiDB-lite"/>
    </source>
</evidence>
<name>A0A835XMY9_9CHLO</name>
<dbReference type="Proteomes" id="UP000612055">
    <property type="component" value="Unassembled WGS sequence"/>
</dbReference>
<gene>
    <name evidence="3" type="ORF">HYH03_014997</name>
</gene>
<feature type="region of interest" description="Disordered" evidence="1">
    <location>
        <begin position="338"/>
        <end position="433"/>
    </location>
</feature>
<protein>
    <submittedName>
        <fullName evidence="3">Uncharacterized protein</fullName>
    </submittedName>
</protein>
<reference evidence="3" key="1">
    <citation type="journal article" date="2020" name="bioRxiv">
        <title>Comparative genomics of Chlamydomonas.</title>
        <authorList>
            <person name="Craig R.J."/>
            <person name="Hasan A.R."/>
            <person name="Ness R.W."/>
            <person name="Keightley P.D."/>
        </authorList>
    </citation>
    <scope>NUCLEOTIDE SEQUENCE</scope>
    <source>
        <strain evidence="3">CCAP 11/70</strain>
    </source>
</reference>
<keyword evidence="2" id="KW-0732">Signal</keyword>
<sequence length="594" mass="64705">MPHDRLRLITWLLATLTWLVAPGCSAPATFDVAAYDAIHPRLSAAIKARSSGTGCGDWYQPYARSHAAVRSGAAPGPRYVVMVSEESGLADRLTCSLPVLLYALLTGRAFEYVWYGNHVLWESMQSPYIDWRAPVPPGIATRGTVLRDANGVLLPVVFENHFWAQPGRSQLMTNHYLDPSNHRGKIVAQQLFGDSDLVQYGAGYDVILWKANNGMLRWATQNPYLTERLKALNLSLPNAVRCLFNFAYVPSPAALAPWRASEVLDKLLDPDAFVIGIQIRVGDHVFISNRHNITRAPGMIQTMAPYFYCARQLTEELEALPDFASIPAIGGGSSTYGGTASTAAGGSTRDADGGGAHGSSGAQHSSRDWASHLQRMRREHATRRQHQRNALHVDVRHAVRHARNQHGAAGLRGSSHGSDLTGPRRRREGAGKFSTGRQLLQSLAAASSALGGVQQRQPEGGEGDPQEQRQQRKRKVYWLLVSDSAALRRTAVELYGSSGRLLVAEGLPIDHVQDHSYNGQAGLHAAAAELWLYGQANIHVVTVNSAYGRLGALAGPGEPYVYGVLGHSERTCRLGSPDSMDTIAGWWVGVRRSE</sequence>
<feature type="signal peptide" evidence="2">
    <location>
        <begin position="1"/>
        <end position="25"/>
    </location>
</feature>
<evidence type="ECO:0000256" key="2">
    <source>
        <dbReference type="SAM" id="SignalP"/>
    </source>
</evidence>
<dbReference type="OrthoDB" id="543231at2759"/>
<evidence type="ECO:0000313" key="3">
    <source>
        <dbReference type="EMBL" id="KAG2486292.1"/>
    </source>
</evidence>
<keyword evidence="4" id="KW-1185">Reference proteome</keyword>
<evidence type="ECO:0000313" key="4">
    <source>
        <dbReference type="Proteomes" id="UP000612055"/>
    </source>
</evidence>
<feature type="compositionally biased region" description="Low complexity" evidence="1">
    <location>
        <begin position="338"/>
        <end position="348"/>
    </location>
</feature>